<dbReference type="PANTHER" id="PTHR44943">
    <property type="entry name" value="CELLULOSE SYNTHASE OPERON PROTEIN C"/>
    <property type="match status" value="1"/>
</dbReference>
<dbReference type="HOGENOM" id="CLU_126386_0_0_0"/>
<feature type="repeat" description="TPR" evidence="3">
    <location>
        <begin position="52"/>
        <end position="85"/>
    </location>
</feature>
<dbReference type="InterPro" id="IPR019734">
    <property type="entry name" value="TPR_rpt"/>
</dbReference>
<reference evidence="4 5" key="1">
    <citation type="submission" date="2012-02" db="EMBL/GenBank/DDBJ databases">
        <title>Complete genome sequence of Caldilinea aerophila DSM 14535 (= NBRC 102666).</title>
        <authorList>
            <person name="Oguchi A."/>
            <person name="Hosoyama A."/>
            <person name="Sekine M."/>
            <person name="Fukai R."/>
            <person name="Kato Y."/>
            <person name="Nakamura S."/>
            <person name="Hanada S."/>
            <person name="Yamazaki S."/>
            <person name="Fujita N."/>
        </authorList>
    </citation>
    <scope>NUCLEOTIDE SEQUENCE [LARGE SCALE GENOMIC DNA]</scope>
    <source>
        <strain evidence="5">DSM 14535 / JCM 11387 / NBRC 104270 / STL-6-O1</strain>
    </source>
</reference>
<dbReference type="PROSITE" id="PS50293">
    <property type="entry name" value="TPR_REGION"/>
    <property type="match status" value="1"/>
</dbReference>
<dbReference type="SUPFAM" id="SSF48452">
    <property type="entry name" value="TPR-like"/>
    <property type="match status" value="1"/>
</dbReference>
<dbReference type="Proteomes" id="UP000007880">
    <property type="component" value="Chromosome"/>
</dbReference>
<dbReference type="Gene3D" id="1.25.40.10">
    <property type="entry name" value="Tetratricopeptide repeat domain"/>
    <property type="match status" value="2"/>
</dbReference>
<evidence type="ECO:0000313" key="5">
    <source>
        <dbReference type="Proteomes" id="UP000007880"/>
    </source>
</evidence>
<dbReference type="AlphaFoldDB" id="I0I5S3"/>
<keyword evidence="2 3" id="KW-0802">TPR repeat</keyword>
<dbReference type="eggNOG" id="COG3063">
    <property type="taxonomic scope" value="Bacteria"/>
</dbReference>
<keyword evidence="1" id="KW-0677">Repeat</keyword>
<keyword evidence="5" id="KW-1185">Reference proteome</keyword>
<name>I0I5S3_CALAS</name>
<dbReference type="Pfam" id="PF00515">
    <property type="entry name" value="TPR_1"/>
    <property type="match status" value="1"/>
</dbReference>
<dbReference type="PANTHER" id="PTHR44943:SF8">
    <property type="entry name" value="TPR REPEAT-CONTAINING PROTEIN MJ0263"/>
    <property type="match status" value="1"/>
</dbReference>
<dbReference type="PROSITE" id="PS50005">
    <property type="entry name" value="TPR"/>
    <property type="match status" value="2"/>
</dbReference>
<gene>
    <name evidence="4" type="ordered locus">CLDAP_25710</name>
</gene>
<protein>
    <submittedName>
        <fullName evidence="4">Uncharacterized protein</fullName>
    </submittedName>
</protein>
<evidence type="ECO:0000256" key="2">
    <source>
        <dbReference type="ARBA" id="ARBA00022803"/>
    </source>
</evidence>
<accession>I0I5S3</accession>
<dbReference type="KEGG" id="cap:CLDAP_25710"/>
<dbReference type="RefSeq" id="WP_014433840.1">
    <property type="nucleotide sequence ID" value="NC_017079.1"/>
</dbReference>
<sequence length="170" mass="19631">MIAQPDNLPDDQIEVWQQAVEHFERGYRMQAQGDIAAAIREYKLSIRFYPTAEAYTFLGWAYAHLELYDEAIAACKLAIETDPTFGNPYNDIGAYLIELERAEEAIAWLERALTAPRYEARVFAFFNLGRAYEQLGDLRQALEYYQAAVQNYPDYRPAIDAMQRLLGKMN</sequence>
<dbReference type="SMART" id="SM00028">
    <property type="entry name" value="TPR"/>
    <property type="match status" value="3"/>
</dbReference>
<feature type="repeat" description="TPR" evidence="3">
    <location>
        <begin position="122"/>
        <end position="155"/>
    </location>
</feature>
<dbReference type="STRING" id="926550.CLDAP_25710"/>
<evidence type="ECO:0000313" key="4">
    <source>
        <dbReference type="EMBL" id="BAM00611.1"/>
    </source>
</evidence>
<dbReference type="EMBL" id="AP012337">
    <property type="protein sequence ID" value="BAM00611.1"/>
    <property type="molecule type" value="Genomic_DNA"/>
</dbReference>
<organism evidence="4 5">
    <name type="scientific">Caldilinea aerophila (strain DSM 14535 / JCM 11387 / NBRC 104270 / STL-6-O1)</name>
    <dbReference type="NCBI Taxonomy" id="926550"/>
    <lineage>
        <taxon>Bacteria</taxon>
        <taxon>Bacillati</taxon>
        <taxon>Chloroflexota</taxon>
        <taxon>Caldilineae</taxon>
        <taxon>Caldilineales</taxon>
        <taxon>Caldilineaceae</taxon>
        <taxon>Caldilinea</taxon>
    </lineage>
</organism>
<proteinExistence type="predicted"/>
<dbReference type="InterPro" id="IPR051685">
    <property type="entry name" value="Ycf3/AcsC/BcsC/TPR_MFPF"/>
</dbReference>
<evidence type="ECO:0000256" key="1">
    <source>
        <dbReference type="ARBA" id="ARBA00022737"/>
    </source>
</evidence>
<evidence type="ECO:0000256" key="3">
    <source>
        <dbReference type="PROSITE-ProRule" id="PRU00339"/>
    </source>
</evidence>
<dbReference type="Pfam" id="PF13424">
    <property type="entry name" value="TPR_12"/>
    <property type="match status" value="1"/>
</dbReference>
<dbReference type="InterPro" id="IPR011990">
    <property type="entry name" value="TPR-like_helical_dom_sf"/>
</dbReference>